<accession>A0A6J4JC90</accession>
<reference evidence="2" key="1">
    <citation type="submission" date="2020-02" db="EMBL/GenBank/DDBJ databases">
        <authorList>
            <person name="Meier V. D."/>
        </authorList>
    </citation>
    <scope>NUCLEOTIDE SEQUENCE</scope>
    <source>
        <strain evidence="2">AVDCRST_MAG10</strain>
    </source>
</reference>
<sequence>PHDPLGGRRRVRHVESDLPVPAPPSAAPSGQTRHRGQRRRCQWSAVHRRPGAAAGELRKGHDSGRRRAPTAGQLGAIEWRAPGSVGDLLQRTGPRV</sequence>
<feature type="non-terminal residue" evidence="2">
    <location>
        <position position="96"/>
    </location>
</feature>
<protein>
    <submittedName>
        <fullName evidence="2">Uncharacterized protein</fullName>
    </submittedName>
</protein>
<proteinExistence type="predicted"/>
<feature type="non-terminal residue" evidence="2">
    <location>
        <position position="1"/>
    </location>
</feature>
<organism evidence="2">
    <name type="scientific">uncultured Acidimicrobiales bacterium</name>
    <dbReference type="NCBI Taxonomy" id="310071"/>
    <lineage>
        <taxon>Bacteria</taxon>
        <taxon>Bacillati</taxon>
        <taxon>Actinomycetota</taxon>
        <taxon>Acidimicrobiia</taxon>
        <taxon>Acidimicrobiales</taxon>
        <taxon>environmental samples</taxon>
    </lineage>
</organism>
<dbReference type="EMBL" id="CADCTB010000207">
    <property type="protein sequence ID" value="CAA9272780.1"/>
    <property type="molecule type" value="Genomic_DNA"/>
</dbReference>
<evidence type="ECO:0000256" key="1">
    <source>
        <dbReference type="SAM" id="MobiDB-lite"/>
    </source>
</evidence>
<feature type="compositionally biased region" description="Basic residues" evidence="1">
    <location>
        <begin position="32"/>
        <end position="50"/>
    </location>
</feature>
<gene>
    <name evidence="2" type="ORF">AVDCRST_MAG10-3382</name>
</gene>
<evidence type="ECO:0000313" key="2">
    <source>
        <dbReference type="EMBL" id="CAA9272780.1"/>
    </source>
</evidence>
<feature type="region of interest" description="Disordered" evidence="1">
    <location>
        <begin position="1"/>
        <end position="76"/>
    </location>
</feature>
<dbReference type="AlphaFoldDB" id="A0A6J4JC90"/>
<name>A0A6J4JC90_9ACTN</name>
<feature type="compositionally biased region" description="Basic and acidic residues" evidence="1">
    <location>
        <begin position="56"/>
        <end position="65"/>
    </location>
</feature>